<proteinExistence type="inferred from homology"/>
<comment type="subcellular location">
    <subcellularLocation>
        <location evidence="7">Cell membrane</location>
        <topology evidence="7">Multi-pass membrane protein</topology>
    </subcellularLocation>
</comment>
<evidence type="ECO:0000256" key="5">
    <source>
        <dbReference type="ARBA" id="ARBA00023136"/>
    </source>
</evidence>
<reference evidence="9 10" key="1">
    <citation type="submission" date="2019-06" db="EMBL/GenBank/DDBJ databases">
        <title>Sequencing the genomes of 1000 actinobacteria strains.</title>
        <authorList>
            <person name="Klenk H.-P."/>
        </authorList>
    </citation>
    <scope>NUCLEOTIDE SEQUENCE [LARGE SCALE GENOMIC DNA]</scope>
    <source>
        <strain evidence="9 10">DSM 10596</strain>
    </source>
</reference>
<comment type="similarity">
    <text evidence="7">Belongs to the CrgA family.</text>
</comment>
<evidence type="ECO:0000256" key="8">
    <source>
        <dbReference type="SAM" id="MobiDB-lite"/>
    </source>
</evidence>
<evidence type="ECO:0000256" key="2">
    <source>
        <dbReference type="ARBA" id="ARBA00022618"/>
    </source>
</evidence>
<evidence type="ECO:0000256" key="1">
    <source>
        <dbReference type="ARBA" id="ARBA00022475"/>
    </source>
</evidence>
<sequence>MPSAKLSHESEEPEEAAVVDDADSVEESAEVSDGAVTESSAAGLTKARQKAVAQNQRKKKPHANIKTSENPVWLVPTMLTLLIGGLVWIVVFYVTSGLLTFNLPIPHIGQWNLAIGFGMILGGGVLSTQYK</sequence>
<name>A0A542SPW9_9MICO</name>
<dbReference type="GO" id="GO:0005886">
    <property type="term" value="C:plasma membrane"/>
    <property type="evidence" value="ECO:0007669"/>
    <property type="project" value="UniProtKB-SubCell"/>
</dbReference>
<dbReference type="HAMAP" id="MF_00631">
    <property type="entry name" value="CrgA"/>
    <property type="match status" value="1"/>
</dbReference>
<accession>A0A542SPW9</accession>
<keyword evidence="10" id="KW-1185">Reference proteome</keyword>
<evidence type="ECO:0000313" key="9">
    <source>
        <dbReference type="EMBL" id="TQK76642.1"/>
    </source>
</evidence>
<feature type="transmembrane region" description="Helical" evidence="7">
    <location>
        <begin position="108"/>
        <end position="126"/>
    </location>
</feature>
<keyword evidence="3 7" id="KW-0812">Transmembrane</keyword>
<keyword evidence="6 7" id="KW-0131">Cell cycle</keyword>
<keyword evidence="1 7" id="KW-1003">Cell membrane</keyword>
<dbReference type="EMBL" id="VFNV01000001">
    <property type="protein sequence ID" value="TQK76642.1"/>
    <property type="molecule type" value="Genomic_DNA"/>
</dbReference>
<gene>
    <name evidence="7" type="primary">crgA</name>
    <name evidence="9" type="ORF">FB389_1327</name>
</gene>
<evidence type="ECO:0000256" key="4">
    <source>
        <dbReference type="ARBA" id="ARBA00022989"/>
    </source>
</evidence>
<comment type="caution">
    <text evidence="9">The sequence shown here is derived from an EMBL/GenBank/DDBJ whole genome shotgun (WGS) entry which is preliminary data.</text>
</comment>
<comment type="function">
    <text evidence="7">Involved in cell division.</text>
</comment>
<dbReference type="Pfam" id="PF06781">
    <property type="entry name" value="CrgA"/>
    <property type="match status" value="1"/>
</dbReference>
<keyword evidence="4 7" id="KW-1133">Transmembrane helix</keyword>
<evidence type="ECO:0000256" key="7">
    <source>
        <dbReference type="HAMAP-Rule" id="MF_00631"/>
    </source>
</evidence>
<organism evidence="9 10">
    <name type="scientific">Rarobacter incanus</name>
    <dbReference type="NCBI Taxonomy" id="153494"/>
    <lineage>
        <taxon>Bacteria</taxon>
        <taxon>Bacillati</taxon>
        <taxon>Actinomycetota</taxon>
        <taxon>Actinomycetes</taxon>
        <taxon>Micrococcales</taxon>
        <taxon>Rarobacteraceae</taxon>
        <taxon>Rarobacter</taxon>
    </lineage>
</organism>
<keyword evidence="5 7" id="KW-0472">Membrane</keyword>
<dbReference type="AlphaFoldDB" id="A0A542SPW9"/>
<dbReference type="Proteomes" id="UP000316181">
    <property type="component" value="Unassembled WGS sequence"/>
</dbReference>
<protein>
    <recommendedName>
        <fullName evidence="7">Cell division protein CrgA</fullName>
    </recommendedName>
</protein>
<evidence type="ECO:0000256" key="6">
    <source>
        <dbReference type="ARBA" id="ARBA00023306"/>
    </source>
</evidence>
<feature type="transmembrane region" description="Helical" evidence="7">
    <location>
        <begin position="72"/>
        <end position="96"/>
    </location>
</feature>
<dbReference type="InterPro" id="IPR009619">
    <property type="entry name" value="CrgA"/>
</dbReference>
<evidence type="ECO:0000313" key="10">
    <source>
        <dbReference type="Proteomes" id="UP000316181"/>
    </source>
</evidence>
<dbReference type="GO" id="GO:0051301">
    <property type="term" value="P:cell division"/>
    <property type="evidence" value="ECO:0007669"/>
    <property type="project" value="UniProtKB-UniRule"/>
</dbReference>
<feature type="region of interest" description="Disordered" evidence="8">
    <location>
        <begin position="1"/>
        <end position="66"/>
    </location>
</feature>
<evidence type="ECO:0000256" key="3">
    <source>
        <dbReference type="ARBA" id="ARBA00022692"/>
    </source>
</evidence>
<keyword evidence="2 7" id="KW-0132">Cell division</keyword>
<feature type="compositionally biased region" description="Acidic residues" evidence="8">
    <location>
        <begin position="11"/>
        <end position="30"/>
    </location>
</feature>
<feature type="compositionally biased region" description="Basic and acidic residues" evidence="8">
    <location>
        <begin position="1"/>
        <end position="10"/>
    </location>
</feature>